<reference evidence="2" key="2">
    <citation type="submission" date="2020-09" db="EMBL/GenBank/DDBJ databases">
        <authorList>
            <person name="Sun Q."/>
            <person name="Zhou Y."/>
        </authorList>
    </citation>
    <scope>NUCLEOTIDE SEQUENCE</scope>
    <source>
        <strain evidence="2">CGMCC 1.15290</strain>
    </source>
</reference>
<sequence length="106" mass="11605">MSVQKVLIGALSGVVAGVAIGLLVAPAKGSETRTKIADSADQLKRKFRRLRGQADAELDELKEIFESEIDGLKGDVRERVLKLIEASKTSYKHMKEVKEQNGVEVI</sequence>
<keyword evidence="1" id="KW-1133">Transmembrane helix</keyword>
<reference evidence="2" key="1">
    <citation type="journal article" date="2014" name="Int. J. Syst. Evol. Microbiol.">
        <title>Complete genome sequence of Corynebacterium casei LMG S-19264T (=DSM 44701T), isolated from a smear-ripened cheese.</title>
        <authorList>
            <consortium name="US DOE Joint Genome Institute (JGI-PGF)"/>
            <person name="Walter F."/>
            <person name="Albersmeier A."/>
            <person name="Kalinowski J."/>
            <person name="Ruckert C."/>
        </authorList>
    </citation>
    <scope>NUCLEOTIDE SEQUENCE</scope>
    <source>
        <strain evidence="2">CGMCC 1.15290</strain>
    </source>
</reference>
<feature type="transmembrane region" description="Helical" evidence="1">
    <location>
        <begin position="6"/>
        <end position="25"/>
    </location>
</feature>
<dbReference type="Pfam" id="PF12732">
    <property type="entry name" value="YtxH"/>
    <property type="match status" value="1"/>
</dbReference>
<gene>
    <name evidence="2" type="ORF">GCM10011379_12830</name>
</gene>
<organism evidence="2 3">
    <name type="scientific">Filimonas zeae</name>
    <dbReference type="NCBI Taxonomy" id="1737353"/>
    <lineage>
        <taxon>Bacteria</taxon>
        <taxon>Pseudomonadati</taxon>
        <taxon>Bacteroidota</taxon>
        <taxon>Chitinophagia</taxon>
        <taxon>Chitinophagales</taxon>
        <taxon>Chitinophagaceae</taxon>
        <taxon>Filimonas</taxon>
    </lineage>
</organism>
<dbReference type="PANTHER" id="PTHR35792">
    <property type="entry name" value="GENERAL STRESS PROTEIN"/>
    <property type="match status" value="1"/>
</dbReference>
<evidence type="ECO:0000313" key="2">
    <source>
        <dbReference type="EMBL" id="GGH62654.1"/>
    </source>
</evidence>
<comment type="caution">
    <text evidence="2">The sequence shown here is derived from an EMBL/GenBank/DDBJ whole genome shotgun (WGS) entry which is preliminary data.</text>
</comment>
<dbReference type="Proteomes" id="UP000627292">
    <property type="component" value="Unassembled WGS sequence"/>
</dbReference>
<accession>A0A917MT55</accession>
<dbReference type="InterPro" id="IPR052928">
    <property type="entry name" value="Desiccation-related_membrane"/>
</dbReference>
<dbReference type="InterPro" id="IPR024623">
    <property type="entry name" value="YtxH"/>
</dbReference>
<dbReference type="PANTHER" id="PTHR35792:SF1">
    <property type="entry name" value="SLL0268 PROTEIN"/>
    <property type="match status" value="1"/>
</dbReference>
<name>A0A917MT55_9BACT</name>
<dbReference type="RefSeq" id="WP_188951137.1">
    <property type="nucleotide sequence ID" value="NZ_BMIB01000001.1"/>
</dbReference>
<keyword evidence="3" id="KW-1185">Reference proteome</keyword>
<evidence type="ECO:0000256" key="1">
    <source>
        <dbReference type="SAM" id="Phobius"/>
    </source>
</evidence>
<dbReference type="EMBL" id="BMIB01000001">
    <property type="protein sequence ID" value="GGH62654.1"/>
    <property type="molecule type" value="Genomic_DNA"/>
</dbReference>
<protein>
    <recommendedName>
        <fullName evidence="4">Gas vesicle protein</fullName>
    </recommendedName>
</protein>
<evidence type="ECO:0000313" key="3">
    <source>
        <dbReference type="Proteomes" id="UP000627292"/>
    </source>
</evidence>
<keyword evidence="1" id="KW-0812">Transmembrane</keyword>
<evidence type="ECO:0008006" key="4">
    <source>
        <dbReference type="Google" id="ProtNLM"/>
    </source>
</evidence>
<keyword evidence="1" id="KW-0472">Membrane</keyword>
<dbReference type="AlphaFoldDB" id="A0A917MT55"/>
<proteinExistence type="predicted"/>